<sequence length="207" mass="23828">MISTILSQPEQEKLIRKLEIFKIQGTDKRGHPILRIIGKHFPARLVGVETLKKYLEEEIFPSLEEKPFSVVYVNTNVNKSDNFAGISAMRTIYAAVPVKVRDHLQTFYFLHPGIQSRLFLATVGRFLFSSSGGAGLYEKVKYVSRVEFLWCHIRQKGIEIPEFVHEFDEEMECRPTRDYGLEIDHPGIIRRGPESYTVSSYSTRCIA</sequence>
<dbReference type="Gene3D" id="3.40.525.10">
    <property type="entry name" value="CRAL-TRIO lipid binding domain"/>
    <property type="match status" value="1"/>
</dbReference>
<name>A0ABD3DA30_9LAMI</name>
<keyword evidence="3" id="KW-1185">Reference proteome</keyword>
<dbReference type="Proteomes" id="UP001632038">
    <property type="component" value="Unassembled WGS sequence"/>
</dbReference>
<proteinExistence type="predicted"/>
<dbReference type="PANTHER" id="PTHR48411">
    <property type="entry name" value="OS01G0948300 PROTEIN"/>
    <property type="match status" value="1"/>
</dbReference>
<accession>A0ABD3DA30</accession>
<evidence type="ECO:0000259" key="1">
    <source>
        <dbReference type="SMART" id="SM00516"/>
    </source>
</evidence>
<dbReference type="InterPro" id="IPR001251">
    <property type="entry name" value="CRAL-TRIO_dom"/>
</dbReference>
<dbReference type="EMBL" id="JAVIJP010000018">
    <property type="protein sequence ID" value="KAL3639003.1"/>
    <property type="molecule type" value="Genomic_DNA"/>
</dbReference>
<dbReference type="PANTHER" id="PTHR48411:SF1">
    <property type="entry name" value="OS01G0948300 PROTEIN"/>
    <property type="match status" value="1"/>
</dbReference>
<evidence type="ECO:0000313" key="2">
    <source>
        <dbReference type="EMBL" id="KAL3639003.1"/>
    </source>
</evidence>
<protein>
    <recommendedName>
        <fullName evidence="1">CRAL-TRIO domain-containing protein</fullName>
    </recommendedName>
</protein>
<reference evidence="3" key="1">
    <citation type="journal article" date="2024" name="IScience">
        <title>Strigolactones Initiate the Formation of Haustorium-like Structures in Castilleja.</title>
        <authorList>
            <person name="Buerger M."/>
            <person name="Peterson D."/>
            <person name="Chory J."/>
        </authorList>
    </citation>
    <scope>NUCLEOTIDE SEQUENCE [LARGE SCALE GENOMIC DNA]</scope>
</reference>
<comment type="caution">
    <text evidence="2">The sequence shown here is derived from an EMBL/GenBank/DDBJ whole genome shotgun (WGS) entry which is preliminary data.</text>
</comment>
<dbReference type="Pfam" id="PF13716">
    <property type="entry name" value="CRAL_TRIO_2"/>
    <property type="match status" value="1"/>
</dbReference>
<gene>
    <name evidence="2" type="ORF">CASFOL_016910</name>
</gene>
<dbReference type="SMART" id="SM00516">
    <property type="entry name" value="SEC14"/>
    <property type="match status" value="1"/>
</dbReference>
<organism evidence="2 3">
    <name type="scientific">Castilleja foliolosa</name>
    <dbReference type="NCBI Taxonomy" id="1961234"/>
    <lineage>
        <taxon>Eukaryota</taxon>
        <taxon>Viridiplantae</taxon>
        <taxon>Streptophyta</taxon>
        <taxon>Embryophyta</taxon>
        <taxon>Tracheophyta</taxon>
        <taxon>Spermatophyta</taxon>
        <taxon>Magnoliopsida</taxon>
        <taxon>eudicotyledons</taxon>
        <taxon>Gunneridae</taxon>
        <taxon>Pentapetalae</taxon>
        <taxon>asterids</taxon>
        <taxon>lamiids</taxon>
        <taxon>Lamiales</taxon>
        <taxon>Orobanchaceae</taxon>
        <taxon>Pedicularideae</taxon>
        <taxon>Castillejinae</taxon>
        <taxon>Castilleja</taxon>
    </lineage>
</organism>
<evidence type="ECO:0000313" key="3">
    <source>
        <dbReference type="Proteomes" id="UP001632038"/>
    </source>
</evidence>
<dbReference type="InterPro" id="IPR036865">
    <property type="entry name" value="CRAL-TRIO_dom_sf"/>
</dbReference>
<feature type="domain" description="CRAL-TRIO" evidence="1">
    <location>
        <begin position="14"/>
        <end position="169"/>
    </location>
</feature>
<dbReference type="AlphaFoldDB" id="A0ABD3DA30"/>